<proteinExistence type="predicted"/>
<dbReference type="RefSeq" id="WP_168869315.1">
    <property type="nucleotide sequence ID" value="NZ_JABAIA010000001.1"/>
</dbReference>
<feature type="chain" id="PRO_5032509979" evidence="2">
    <location>
        <begin position="23"/>
        <end position="1861"/>
    </location>
</feature>
<keyword evidence="2" id="KW-0732">Signal</keyword>
<feature type="signal peptide" evidence="2">
    <location>
        <begin position="1"/>
        <end position="22"/>
    </location>
</feature>
<gene>
    <name evidence="4" type="ORF">HGH92_03250</name>
</gene>
<dbReference type="PANTHER" id="PTHR32305:SF15">
    <property type="entry name" value="PROTEIN RHSA-RELATED"/>
    <property type="match status" value="1"/>
</dbReference>
<feature type="domain" description="DUF6443" evidence="3">
    <location>
        <begin position="355"/>
        <end position="475"/>
    </location>
</feature>
<dbReference type="NCBIfam" id="TIGR03696">
    <property type="entry name" value="Rhs_assc_core"/>
    <property type="match status" value="1"/>
</dbReference>
<keyword evidence="5" id="KW-1185">Reference proteome</keyword>
<keyword evidence="1" id="KW-0812">Transmembrane</keyword>
<organism evidence="4 5">
    <name type="scientific">Chitinophaga varians</name>
    <dbReference type="NCBI Taxonomy" id="2202339"/>
    <lineage>
        <taxon>Bacteria</taxon>
        <taxon>Pseudomonadati</taxon>
        <taxon>Bacteroidota</taxon>
        <taxon>Chitinophagia</taxon>
        <taxon>Chitinophagales</taxon>
        <taxon>Chitinophagaceae</taxon>
        <taxon>Chitinophaga</taxon>
    </lineage>
</organism>
<protein>
    <submittedName>
        <fullName evidence="4">RHS repeat-associated core domain-containing protein</fullName>
    </submittedName>
</protein>
<evidence type="ECO:0000259" key="3">
    <source>
        <dbReference type="Pfam" id="PF20041"/>
    </source>
</evidence>
<evidence type="ECO:0000313" key="5">
    <source>
        <dbReference type="Proteomes" id="UP000570474"/>
    </source>
</evidence>
<feature type="transmembrane region" description="Helical" evidence="1">
    <location>
        <begin position="1560"/>
        <end position="1588"/>
    </location>
</feature>
<dbReference type="Gene3D" id="2.180.10.10">
    <property type="entry name" value="RHS repeat-associated core"/>
    <property type="match status" value="3"/>
</dbReference>
<keyword evidence="1" id="KW-1133">Transmembrane helix</keyword>
<keyword evidence="1" id="KW-0472">Membrane</keyword>
<dbReference type="PANTHER" id="PTHR32305">
    <property type="match status" value="1"/>
</dbReference>
<dbReference type="Pfam" id="PF20041">
    <property type="entry name" value="DUF6443"/>
    <property type="match status" value="1"/>
</dbReference>
<dbReference type="InterPro" id="IPR045619">
    <property type="entry name" value="DUF6443"/>
</dbReference>
<dbReference type="Gene3D" id="2.60.40.2700">
    <property type="match status" value="2"/>
</dbReference>
<dbReference type="EMBL" id="JABAIA010000001">
    <property type="protein sequence ID" value="NLR63312.1"/>
    <property type="molecule type" value="Genomic_DNA"/>
</dbReference>
<dbReference type="Proteomes" id="UP000570474">
    <property type="component" value="Unassembled WGS sequence"/>
</dbReference>
<name>A0A847RK16_9BACT</name>
<sequence length="1861" mass="204091">MTRKLFLLICLPLLLLTGVSLGQNNLEIYGPTTVKVGEKVMYSAVLHAYDPNNPNPDYCWSVTGGNYQIVNDGCRPVGQPARICEKCTNIEVTWTGSGTGNVQVSTENGYSANLSVTIVTPIILQQITPVLQYIKYNTIPVTLTQTTPSGGNGIFTYQWQKLNSEFEWENISGATAISYTPAALTKNMKYRVMVTSYDASVFSREAEVVVRRPLQPGEIYGYQVTSPNTRPRTIKGEPASGDEGRFVYQWEESADRNTWTNITGATQLHYSPPVITATRYYRRKVTSTYGSSTSNAYTQIATVAVNDGQSANTPVSNAAAYTQPEIRLNDLGPNAITAYNSNIITEANLLKPGVNTDADISALAPKDAAIQKVWYDGIGRPLQQVSVKTDALKKDLVYPIAYDDLGRSREVFLPYIDSTSSGALKTNAGTGQWNFYKKMFPTENFFYNKRVNDAQGNNLQDATAGNSWMGSNAGTSGYVRAMLPGEQVWRWVMINDTTPALAAGAQRLYDTTEITVNESLDIDGRLSISYLDRQGKVIMSKAQYDENSQIWLCSYNVYDDFGQTRYTIPPKAISWIQANYSSIPTATVWPLNTDIKRNLCTAYQFDDKGRNTVRKDAGIDDIWMVYDKKNRPVLTQTPGQRLTGKWNYRVYDKRGRVVVSGLYASAATRQQLQDQIDQAAIRNGSTITINKPAPVDLIVSRYDGASSYIAKNSVALEDGFSTPDNTEILIQTDPALQDQQIVSRTEVDEDYLGLSNCSSCTPLNINYYDNYDFPGASERAFNTTYIDKVNSGSGLPKPVKSQRTDGLITGSRIKVLYPSGVSGPEWLTSVTYYDDRGRIIQAHVDNILGGTDVESVQFDFTSQVISTHKINNNPWGKPQKTLETRLRNVYYDDGKLKEKWLAVNNQPEKRLEDYYYNDLGQITRKVLGNGIETLNYTYNLKGWLTGINADYADNKTNPHFFGTRIAFNEGFRRSQLGGKASGVIWRRAGSPDEAMGYGYDYDIANRLKTAHFIRNTGGSSGEWSQQEKNYTVDNLRYDEGGNIMSMRSYATLLGNTKAVDDLTYTYQPDSYVLSRVTDAAGDNKQSDFKNGNTTTDQYTYNKDGNLISDANKGVAMTWNNVIEKPDVLTFGGDANKTIKYVYDASGYRWQKIVKEGNALTTYTYIGNIVYKNDSILLHFGHSAGRIRMVTSSTTNQTSFCNDYFLTDQIGNIRTVITDQKDTAVYNASMEPARDAVENAIFSNRDGTKETIPATYPFYNANTNRFWSKLNGSDVNKRIGPSLVLKVMAGDTIDVGTRAFYKTMSPSNTGTPVNDMVSALLNAMLGSQGTAVDGGHGNLVQGNNTIINKTDFSTFIQTTQQQNNTQGTAPKAYLNYLLFDEDFKMVSGQVLRINKGADVMQEYVGQITVPKNGFLYVYTSNESVTDVWFDDLMVVHRSGPLIQENTLYPYGLSIASQSSSAPMRTANNNLYQAKELDGEMGLNMYYFDYRYYDPQLGRFISIDPGRQFANGYQGMGNNPAMFVDPDGRFVWFVVAIGAAFGAFSGYSVAKAKGAKGFWEWFGYIGAGAVIGGASAGAGSAIGSAAGAVLTNATGTIAHAGLFASAIGGAVGGGLSGLGFSALSGSENIWGAVGTGMLTGAIGGAAGSYIGGGGGALVSGFASGTIGNALGGGDFGSILKAGLIGAATSWGVYQLSTSINYKAYSKLTDPGAKLTRKQFAIISKLVQRSFARGKEYGGFVNADGTVTWSKGGKSTMTGYEEARHADAKFSFHTHPNNGHSWVHEHSGTHPVTSYSMGKTLYQGDIQVDKIDGLNSLVISRSNVFYHDLMPTDFNPLNDLSNVSQNLMPNRVFNPYPYNTFPVY</sequence>
<comment type="caution">
    <text evidence="4">The sequence shown here is derived from an EMBL/GenBank/DDBJ whole genome shotgun (WGS) entry which is preliminary data.</text>
</comment>
<dbReference type="InterPro" id="IPR050708">
    <property type="entry name" value="T6SS_VgrG/RHS"/>
</dbReference>
<accession>A0A847RK16</accession>
<evidence type="ECO:0000256" key="1">
    <source>
        <dbReference type="SAM" id="Phobius"/>
    </source>
</evidence>
<evidence type="ECO:0000313" key="4">
    <source>
        <dbReference type="EMBL" id="NLR63312.1"/>
    </source>
</evidence>
<dbReference type="InterPro" id="IPR022385">
    <property type="entry name" value="Rhs_assc_core"/>
</dbReference>
<evidence type="ECO:0000256" key="2">
    <source>
        <dbReference type="SAM" id="SignalP"/>
    </source>
</evidence>
<feature type="transmembrane region" description="Helical" evidence="1">
    <location>
        <begin position="1594"/>
        <end position="1618"/>
    </location>
</feature>
<reference evidence="4 5" key="1">
    <citation type="submission" date="2020-04" db="EMBL/GenBank/DDBJ databases">
        <authorList>
            <person name="Yin C."/>
        </authorList>
    </citation>
    <scope>NUCLEOTIDE SEQUENCE [LARGE SCALE GENOMIC DNA]</scope>
    <source>
        <strain evidence="4 5">Ae27</strain>
    </source>
</reference>
<feature type="transmembrane region" description="Helical" evidence="1">
    <location>
        <begin position="1528"/>
        <end position="1548"/>
    </location>
</feature>